<gene>
    <name evidence="1" type="ORF">ACFP3J_31425</name>
</gene>
<keyword evidence="2" id="KW-1185">Reference proteome</keyword>
<dbReference type="RefSeq" id="WP_344345833.1">
    <property type="nucleotide sequence ID" value="NZ_BAAASM010000002.1"/>
</dbReference>
<evidence type="ECO:0000313" key="2">
    <source>
        <dbReference type="Proteomes" id="UP001596065"/>
    </source>
</evidence>
<sequence length="101" mass="10809">MWRLRETAHPVLTDEGGAILSEQTGRWAYLTPSASAAVMLLLASTSQEEAAARFAERYGIGAGQAAADVRTVAETLAAQGLAHDGEAAAQPGRRWWKGWRS</sequence>
<accession>A0ABW0WNY1</accession>
<organism evidence="1 2">
    <name type="scientific">Streptomyces nogalater</name>
    <dbReference type="NCBI Taxonomy" id="38314"/>
    <lineage>
        <taxon>Bacteria</taxon>
        <taxon>Bacillati</taxon>
        <taxon>Actinomycetota</taxon>
        <taxon>Actinomycetes</taxon>
        <taxon>Kitasatosporales</taxon>
        <taxon>Streptomycetaceae</taxon>
        <taxon>Streptomyces</taxon>
    </lineage>
</organism>
<proteinExistence type="predicted"/>
<dbReference type="EMBL" id="JBHSOE010000080">
    <property type="protein sequence ID" value="MFC5659970.1"/>
    <property type="molecule type" value="Genomic_DNA"/>
</dbReference>
<dbReference type="InterPro" id="IPR008792">
    <property type="entry name" value="PQQD"/>
</dbReference>
<dbReference type="Pfam" id="PF05402">
    <property type="entry name" value="PqqD"/>
    <property type="match status" value="1"/>
</dbReference>
<dbReference type="Proteomes" id="UP001596065">
    <property type="component" value="Unassembled WGS sequence"/>
</dbReference>
<protein>
    <submittedName>
        <fullName evidence="1">PqqD family protein</fullName>
    </submittedName>
</protein>
<reference evidence="2" key="1">
    <citation type="journal article" date="2019" name="Int. J. Syst. Evol. Microbiol.">
        <title>The Global Catalogue of Microorganisms (GCM) 10K type strain sequencing project: providing services to taxonomists for standard genome sequencing and annotation.</title>
        <authorList>
            <consortium name="The Broad Institute Genomics Platform"/>
            <consortium name="The Broad Institute Genome Sequencing Center for Infectious Disease"/>
            <person name="Wu L."/>
            <person name="Ma J."/>
        </authorList>
    </citation>
    <scope>NUCLEOTIDE SEQUENCE [LARGE SCALE GENOMIC DNA]</scope>
    <source>
        <strain evidence="2">KCTC 5701</strain>
    </source>
</reference>
<evidence type="ECO:0000313" key="1">
    <source>
        <dbReference type="EMBL" id="MFC5659970.1"/>
    </source>
</evidence>
<comment type="caution">
    <text evidence="1">The sequence shown here is derived from an EMBL/GenBank/DDBJ whole genome shotgun (WGS) entry which is preliminary data.</text>
</comment>
<name>A0ABW0WNY1_STRNO</name>